<comment type="cofactor">
    <cofactor evidence="7">
        <name>Mg(2+)</name>
        <dbReference type="ChEBI" id="CHEBI:18420"/>
    </cofactor>
    <text evidence="7">Binds 1 Mg(2+) ion per subunit.</text>
</comment>
<comment type="pathway">
    <text evidence="7">Metabolic intermediate biosynthesis; chorismate biosynthesis; chorismate from D-erythrose 4-phosphate and phosphoenolpyruvate: step 5/7.</text>
</comment>
<dbReference type="CDD" id="cd00464">
    <property type="entry name" value="SK"/>
    <property type="match status" value="1"/>
</dbReference>
<reference evidence="8 9" key="1">
    <citation type="submission" date="2023-11" db="EMBL/GenBank/DDBJ databases">
        <title>Gilvimarinus fulvus sp. nov., isolated from the surface of Kelp.</title>
        <authorList>
            <person name="Sun Y.Y."/>
            <person name="Gong Y."/>
            <person name="Du Z.J."/>
        </authorList>
    </citation>
    <scope>NUCLEOTIDE SEQUENCE [LARGE SCALE GENOMIC DNA]</scope>
    <source>
        <strain evidence="8 9">SDUM040013</strain>
    </source>
</reference>
<dbReference type="Gene3D" id="3.40.50.300">
    <property type="entry name" value="P-loop containing nucleotide triphosphate hydrolases"/>
    <property type="match status" value="1"/>
</dbReference>
<feature type="binding site" evidence="7">
    <location>
        <position position="62"/>
    </location>
    <ligand>
        <name>substrate</name>
    </ligand>
</feature>
<feature type="binding site" evidence="7">
    <location>
        <begin position="16"/>
        <end position="21"/>
    </location>
    <ligand>
        <name>ATP</name>
        <dbReference type="ChEBI" id="CHEBI:30616"/>
    </ligand>
</feature>
<comment type="function">
    <text evidence="7">Catalyzes the specific phosphorylation of the 3-hydroxyl group of shikimic acid using ATP as a cosubstrate.</text>
</comment>
<comment type="subunit">
    <text evidence="7">Monomer.</text>
</comment>
<evidence type="ECO:0000313" key="8">
    <source>
        <dbReference type="EMBL" id="MDX6848480.1"/>
    </source>
</evidence>
<feature type="binding site" evidence="7">
    <location>
        <position position="20"/>
    </location>
    <ligand>
        <name>Mg(2+)</name>
        <dbReference type="ChEBI" id="CHEBI:18420"/>
    </ligand>
</feature>
<keyword evidence="2 7" id="KW-0808">Transferase</keyword>
<dbReference type="PRINTS" id="PR01100">
    <property type="entry name" value="SHIKIMTKNASE"/>
</dbReference>
<gene>
    <name evidence="7" type="primary">aroK</name>
    <name evidence="8" type="ORF">SCD92_03855</name>
</gene>
<dbReference type="Pfam" id="PF01202">
    <property type="entry name" value="SKI"/>
    <property type="match status" value="1"/>
</dbReference>
<keyword evidence="4 7" id="KW-0418">Kinase</keyword>
<dbReference type="GO" id="GO:0004765">
    <property type="term" value="F:shikimate kinase activity"/>
    <property type="evidence" value="ECO:0007669"/>
    <property type="project" value="UniProtKB-EC"/>
</dbReference>
<keyword evidence="3 7" id="KW-0547">Nucleotide-binding</keyword>
<evidence type="ECO:0000256" key="7">
    <source>
        <dbReference type="HAMAP-Rule" id="MF_00109"/>
    </source>
</evidence>
<dbReference type="HAMAP" id="MF_00109">
    <property type="entry name" value="Shikimate_kinase"/>
    <property type="match status" value="1"/>
</dbReference>
<keyword evidence="6 7" id="KW-0057">Aromatic amino acid biosynthesis</keyword>
<evidence type="ECO:0000256" key="1">
    <source>
        <dbReference type="ARBA" id="ARBA00022605"/>
    </source>
</evidence>
<evidence type="ECO:0000256" key="4">
    <source>
        <dbReference type="ARBA" id="ARBA00022777"/>
    </source>
</evidence>
<evidence type="ECO:0000256" key="6">
    <source>
        <dbReference type="ARBA" id="ARBA00023141"/>
    </source>
</evidence>
<dbReference type="InterPro" id="IPR000623">
    <property type="entry name" value="Shikimate_kinase/TSH1"/>
</dbReference>
<proteinExistence type="inferred from homology"/>
<comment type="catalytic activity">
    <reaction evidence="7">
        <text>shikimate + ATP = 3-phosphoshikimate + ADP + H(+)</text>
        <dbReference type="Rhea" id="RHEA:13121"/>
        <dbReference type="ChEBI" id="CHEBI:15378"/>
        <dbReference type="ChEBI" id="CHEBI:30616"/>
        <dbReference type="ChEBI" id="CHEBI:36208"/>
        <dbReference type="ChEBI" id="CHEBI:145989"/>
        <dbReference type="ChEBI" id="CHEBI:456216"/>
        <dbReference type="EC" id="2.7.1.71"/>
    </reaction>
</comment>
<dbReference type="EC" id="2.7.1.71" evidence="7"/>
<dbReference type="SUPFAM" id="SSF52540">
    <property type="entry name" value="P-loop containing nucleoside triphosphate hydrolases"/>
    <property type="match status" value="1"/>
</dbReference>
<feature type="binding site" evidence="7">
    <location>
        <position position="138"/>
    </location>
    <ligand>
        <name>substrate</name>
    </ligand>
</feature>
<evidence type="ECO:0000256" key="3">
    <source>
        <dbReference type="ARBA" id="ARBA00022741"/>
    </source>
</evidence>
<keyword evidence="7" id="KW-0963">Cytoplasm</keyword>
<feature type="binding site" evidence="7">
    <location>
        <position position="38"/>
    </location>
    <ligand>
        <name>substrate</name>
    </ligand>
</feature>
<evidence type="ECO:0000313" key="9">
    <source>
        <dbReference type="Proteomes" id="UP001273505"/>
    </source>
</evidence>
<evidence type="ECO:0000256" key="2">
    <source>
        <dbReference type="ARBA" id="ARBA00022679"/>
    </source>
</evidence>
<keyword evidence="1 7" id="KW-0028">Amino-acid biosynthesis</keyword>
<dbReference type="Proteomes" id="UP001273505">
    <property type="component" value="Unassembled WGS sequence"/>
</dbReference>
<evidence type="ECO:0000256" key="5">
    <source>
        <dbReference type="ARBA" id="ARBA00022840"/>
    </source>
</evidence>
<dbReference type="EMBL" id="JAXAFO010000004">
    <property type="protein sequence ID" value="MDX6848480.1"/>
    <property type="molecule type" value="Genomic_DNA"/>
</dbReference>
<dbReference type="InterPro" id="IPR027417">
    <property type="entry name" value="P-loop_NTPase"/>
</dbReference>
<keyword evidence="5 7" id="KW-0067">ATP-binding</keyword>
<keyword evidence="7" id="KW-0460">Magnesium</keyword>
<protein>
    <recommendedName>
        <fullName evidence="7">Shikimate kinase</fullName>
        <shortName evidence="7">SK</shortName>
        <ecNumber evidence="7">2.7.1.71</ecNumber>
    </recommendedName>
</protein>
<comment type="subcellular location">
    <subcellularLocation>
        <location evidence="7">Cytoplasm</location>
    </subcellularLocation>
</comment>
<dbReference type="InterPro" id="IPR031322">
    <property type="entry name" value="Shikimate/glucono_kinase"/>
</dbReference>
<dbReference type="PANTHER" id="PTHR21087:SF16">
    <property type="entry name" value="SHIKIMATE KINASE 1, CHLOROPLASTIC"/>
    <property type="match status" value="1"/>
</dbReference>
<sequence>MASTRDTSIVLVGMPGVGKSTIGILLAKELAREFVDTDLLIQVHAKKALQDIVHENGYQHLRELEEAIILTLDVSNHVVSTGGSAIYGENAMAHLAKAGQIVFLDLPLSDLEARIHNMEARGIAKPDGQSFADVYAERVPLYRKYADITIQCRGKSPVAVVQEIIYEEGEQYADADA</sequence>
<keyword evidence="7" id="KW-0479">Metal-binding</keyword>
<accession>A0ABU4RUC3</accession>
<dbReference type="RefSeq" id="WP_302721322.1">
    <property type="nucleotide sequence ID" value="NZ_JAULRU010000264.1"/>
</dbReference>
<comment type="similarity">
    <text evidence="7">Belongs to the shikimate kinase family.</text>
</comment>
<comment type="caution">
    <text evidence="7">Lacks conserved residue(s) required for the propagation of feature annotation.</text>
</comment>
<feature type="binding site" evidence="7">
    <location>
        <position position="83"/>
    </location>
    <ligand>
        <name>substrate</name>
    </ligand>
</feature>
<name>A0ABU4RUC3_9GAMM</name>
<organism evidence="8 9">
    <name type="scientific">Gilvimarinus gilvus</name>
    <dbReference type="NCBI Taxonomy" id="3058038"/>
    <lineage>
        <taxon>Bacteria</taxon>
        <taxon>Pseudomonadati</taxon>
        <taxon>Pseudomonadota</taxon>
        <taxon>Gammaproteobacteria</taxon>
        <taxon>Cellvibrionales</taxon>
        <taxon>Cellvibrionaceae</taxon>
        <taxon>Gilvimarinus</taxon>
    </lineage>
</organism>
<dbReference type="PANTHER" id="PTHR21087">
    <property type="entry name" value="SHIKIMATE KINASE"/>
    <property type="match status" value="1"/>
</dbReference>
<feature type="binding site" evidence="7">
    <location>
        <position position="125"/>
    </location>
    <ligand>
        <name>ATP</name>
        <dbReference type="ChEBI" id="CHEBI:30616"/>
    </ligand>
</feature>
<comment type="caution">
    <text evidence="8">The sequence shown here is derived from an EMBL/GenBank/DDBJ whole genome shotgun (WGS) entry which is preliminary data.</text>
</comment>
<keyword evidence="9" id="KW-1185">Reference proteome</keyword>